<evidence type="ECO:0000313" key="2">
    <source>
        <dbReference type="EMBL" id="KAF9330339.1"/>
    </source>
</evidence>
<evidence type="ECO:0000256" key="1">
    <source>
        <dbReference type="ARBA" id="ARBA00006547"/>
    </source>
</evidence>
<comment type="similarity">
    <text evidence="1">Belongs to the arylamine N-acetyltransferase family.</text>
</comment>
<dbReference type="Proteomes" id="UP000696485">
    <property type="component" value="Unassembled WGS sequence"/>
</dbReference>
<dbReference type="InterPro" id="IPR038765">
    <property type="entry name" value="Papain-like_cys_pep_sf"/>
</dbReference>
<organism evidence="2 3">
    <name type="scientific">Podila minutissima</name>
    <dbReference type="NCBI Taxonomy" id="64525"/>
    <lineage>
        <taxon>Eukaryota</taxon>
        <taxon>Fungi</taxon>
        <taxon>Fungi incertae sedis</taxon>
        <taxon>Mucoromycota</taxon>
        <taxon>Mortierellomycotina</taxon>
        <taxon>Mortierellomycetes</taxon>
        <taxon>Mortierellales</taxon>
        <taxon>Mortierellaceae</taxon>
        <taxon>Podila</taxon>
    </lineage>
</organism>
<dbReference type="AlphaFoldDB" id="A0A9P5SL97"/>
<gene>
    <name evidence="2" type="ORF">BG006_006708</name>
</gene>
<dbReference type="Pfam" id="PF00797">
    <property type="entry name" value="Acetyltransf_2"/>
    <property type="match status" value="1"/>
</dbReference>
<dbReference type="SUPFAM" id="SSF54001">
    <property type="entry name" value="Cysteine proteinases"/>
    <property type="match status" value="1"/>
</dbReference>
<dbReference type="Gene3D" id="3.30.2140.20">
    <property type="match status" value="1"/>
</dbReference>
<evidence type="ECO:0000313" key="3">
    <source>
        <dbReference type="Proteomes" id="UP000696485"/>
    </source>
</evidence>
<dbReference type="InterPro" id="IPR001447">
    <property type="entry name" value="Arylamine_N-AcTrfase"/>
</dbReference>
<proteinExistence type="inferred from homology"/>
<name>A0A9P5SL97_9FUNG</name>
<dbReference type="GO" id="GO:0016407">
    <property type="term" value="F:acetyltransferase activity"/>
    <property type="evidence" value="ECO:0007669"/>
    <property type="project" value="InterPro"/>
</dbReference>
<sequence>MEEYIGLLDEQGTEKWVPRYLFSEQQQYYEPDCVVTNFYSAYSPTLPFPGKFRAVHGALDGRYYILLNTEFKIRSVKGIDSVEPTKTEQQRQDILKKYFGTVLAEEERLYHDQKIES</sequence>
<keyword evidence="3" id="KW-1185">Reference proteome</keyword>
<protein>
    <submittedName>
        <fullName evidence="2">Uncharacterized protein</fullName>
    </submittedName>
</protein>
<dbReference type="EMBL" id="JAAAUY010000404">
    <property type="protein sequence ID" value="KAF9330339.1"/>
    <property type="molecule type" value="Genomic_DNA"/>
</dbReference>
<accession>A0A9P5SL97</accession>
<reference evidence="2" key="1">
    <citation type="journal article" date="2020" name="Fungal Divers.">
        <title>Resolving the Mortierellaceae phylogeny through synthesis of multi-gene phylogenetics and phylogenomics.</title>
        <authorList>
            <person name="Vandepol N."/>
            <person name="Liber J."/>
            <person name="Desiro A."/>
            <person name="Na H."/>
            <person name="Kennedy M."/>
            <person name="Barry K."/>
            <person name="Grigoriev I.V."/>
            <person name="Miller A.N."/>
            <person name="O'Donnell K."/>
            <person name="Stajich J.E."/>
            <person name="Bonito G."/>
        </authorList>
    </citation>
    <scope>NUCLEOTIDE SEQUENCE</scope>
    <source>
        <strain evidence="2">NVP1</strain>
    </source>
</reference>
<dbReference type="InterPro" id="IPR053710">
    <property type="entry name" value="Arylamine_NAT_domain_sf"/>
</dbReference>
<comment type="caution">
    <text evidence="2">The sequence shown here is derived from an EMBL/GenBank/DDBJ whole genome shotgun (WGS) entry which is preliminary data.</text>
</comment>